<dbReference type="EC" id="1.16.3.1" evidence="8"/>
<name>A0A3E1KBQ6_9GAMM</name>
<dbReference type="CDD" id="cd00907">
    <property type="entry name" value="Bacterioferritin"/>
    <property type="match status" value="1"/>
</dbReference>
<dbReference type="Proteomes" id="UP000260351">
    <property type="component" value="Unassembled WGS sequence"/>
</dbReference>
<dbReference type="InterPro" id="IPR002024">
    <property type="entry name" value="Bacterioferritin"/>
</dbReference>
<dbReference type="InterPro" id="IPR009040">
    <property type="entry name" value="Ferritin-like_diiron"/>
</dbReference>
<organism evidence="12 13">
    <name type="scientific">Wenzhouxiangella sediminis</name>
    <dbReference type="NCBI Taxonomy" id="1792836"/>
    <lineage>
        <taxon>Bacteria</taxon>
        <taxon>Pseudomonadati</taxon>
        <taxon>Pseudomonadota</taxon>
        <taxon>Gammaproteobacteria</taxon>
        <taxon>Chromatiales</taxon>
        <taxon>Wenzhouxiangellaceae</taxon>
        <taxon>Wenzhouxiangella</taxon>
    </lineage>
</organism>
<comment type="cofactor">
    <cofactor evidence="1">
        <name>heme b</name>
        <dbReference type="ChEBI" id="CHEBI:60344"/>
    </cofactor>
</comment>
<dbReference type="PIRSF" id="PIRSF002560">
    <property type="entry name" value="Bacterioferritin"/>
    <property type="match status" value="1"/>
</dbReference>
<dbReference type="GO" id="GO:0140315">
    <property type="term" value="F:iron ion sequestering activity"/>
    <property type="evidence" value="ECO:0007669"/>
    <property type="project" value="UniProtKB-ARBA"/>
</dbReference>
<evidence type="ECO:0000313" key="13">
    <source>
        <dbReference type="Proteomes" id="UP000260351"/>
    </source>
</evidence>
<sequence>MKGDKKIIEILNQALKAELTAINQYFLHSRMYEDWGLNKLAEMEYEESIDEMKHADRIIKRILFLSGLPNLQDLDHLLIGENPVECLQNDLKLEYEALEMYKAAVKECETAGDYATRDLFEDLIRDEEGHADFLETQLELIDRIGEKNYLQTQMGEAEAGD</sequence>
<feature type="binding site" evidence="9">
    <location>
        <position position="51"/>
    </location>
    <ligand>
        <name>Fe cation</name>
        <dbReference type="ChEBI" id="CHEBI:24875"/>
        <label>1</label>
    </ligand>
</feature>
<keyword evidence="3 8" id="KW-0409">Iron storage</keyword>
<comment type="similarity">
    <text evidence="2 8 10">Belongs to the bacterioferritin family.</text>
</comment>
<evidence type="ECO:0000256" key="4">
    <source>
        <dbReference type="ARBA" id="ARBA00022617"/>
    </source>
</evidence>
<comment type="caution">
    <text evidence="12">The sequence shown here is derived from an EMBL/GenBank/DDBJ whole genome shotgun (WGS) entry which is preliminary data.</text>
</comment>
<feature type="binding site" evidence="9">
    <location>
        <position position="127"/>
    </location>
    <ligand>
        <name>Fe cation</name>
        <dbReference type="ChEBI" id="CHEBI:24875"/>
        <label>1</label>
    </ligand>
</feature>
<evidence type="ECO:0000256" key="7">
    <source>
        <dbReference type="ARBA" id="ARBA00036243"/>
    </source>
</evidence>
<dbReference type="SUPFAM" id="SSF47240">
    <property type="entry name" value="Ferritin-like"/>
    <property type="match status" value="1"/>
</dbReference>
<evidence type="ECO:0000256" key="8">
    <source>
        <dbReference type="PIRNR" id="PIRNR002560"/>
    </source>
</evidence>
<dbReference type="PRINTS" id="PR00601">
    <property type="entry name" value="BACFERRITIN"/>
</dbReference>
<feature type="binding site" evidence="9">
    <location>
        <position position="54"/>
    </location>
    <ligand>
        <name>Fe cation</name>
        <dbReference type="ChEBI" id="CHEBI:24875"/>
        <label>1</label>
    </ligand>
</feature>
<dbReference type="Pfam" id="PF00210">
    <property type="entry name" value="Ferritin"/>
    <property type="match status" value="1"/>
</dbReference>
<accession>A0A3E1KBQ6</accession>
<dbReference type="PROSITE" id="PS00549">
    <property type="entry name" value="BACTERIOFERRITIN"/>
    <property type="match status" value="1"/>
</dbReference>
<dbReference type="GO" id="GO:0004322">
    <property type="term" value="F:ferroxidase activity"/>
    <property type="evidence" value="ECO:0007669"/>
    <property type="project" value="UniProtKB-EC"/>
</dbReference>
<feature type="domain" description="Ferritin-like diiron" evidence="11">
    <location>
        <begin position="1"/>
        <end position="145"/>
    </location>
</feature>
<feature type="binding site" evidence="9">
    <location>
        <position position="18"/>
    </location>
    <ligand>
        <name>Fe cation</name>
        <dbReference type="ChEBI" id="CHEBI:24875"/>
        <label>1</label>
    </ligand>
</feature>
<dbReference type="InterPro" id="IPR008331">
    <property type="entry name" value="Ferritin_DPS_dom"/>
</dbReference>
<keyword evidence="5 8" id="KW-0479">Metal-binding</keyword>
<gene>
    <name evidence="12" type="primary">bfr</name>
    <name evidence="12" type="ORF">DZC52_03390</name>
</gene>
<comment type="catalytic activity">
    <reaction evidence="8">
        <text>4 Fe(2+) + O2 + 4 H(+) = 4 Fe(3+) + 2 H2O</text>
        <dbReference type="Rhea" id="RHEA:11148"/>
        <dbReference type="ChEBI" id="CHEBI:15377"/>
        <dbReference type="ChEBI" id="CHEBI:15378"/>
        <dbReference type="ChEBI" id="CHEBI:15379"/>
        <dbReference type="ChEBI" id="CHEBI:29033"/>
        <dbReference type="ChEBI" id="CHEBI:29034"/>
        <dbReference type="EC" id="1.16.3.1"/>
    </reaction>
</comment>
<proteinExistence type="inferred from homology"/>
<dbReference type="InterPro" id="IPR009078">
    <property type="entry name" value="Ferritin-like_SF"/>
</dbReference>
<evidence type="ECO:0000313" key="12">
    <source>
        <dbReference type="EMBL" id="RFF32050.1"/>
    </source>
</evidence>
<protein>
    <recommendedName>
        <fullName evidence="8 10">Bacterioferritin</fullName>
        <ecNumber evidence="8">1.16.3.1</ecNumber>
    </recommendedName>
</protein>
<dbReference type="GO" id="GO:0020037">
    <property type="term" value="F:heme binding"/>
    <property type="evidence" value="ECO:0007669"/>
    <property type="project" value="TreeGrafter"/>
</dbReference>
<dbReference type="GO" id="GO:0008199">
    <property type="term" value="F:ferric iron binding"/>
    <property type="evidence" value="ECO:0007669"/>
    <property type="project" value="InterPro"/>
</dbReference>
<keyword evidence="4 10" id="KW-0349">Heme</keyword>
<dbReference type="EMBL" id="QUZK01000014">
    <property type="protein sequence ID" value="RFF32050.1"/>
    <property type="molecule type" value="Genomic_DNA"/>
</dbReference>
<dbReference type="GO" id="GO:0006879">
    <property type="term" value="P:intracellular iron ion homeostasis"/>
    <property type="evidence" value="ECO:0007669"/>
    <property type="project" value="UniProtKB-KW"/>
</dbReference>
<dbReference type="GO" id="GO:0005829">
    <property type="term" value="C:cytosol"/>
    <property type="evidence" value="ECO:0007669"/>
    <property type="project" value="TreeGrafter"/>
</dbReference>
<comment type="function">
    <text evidence="8">Iron-storage protein, whose ferroxidase center binds Fe(2+), oxidizes it using dioxygen to Fe(3+), and participates in the subsequent Fe(3+) oxide mineral core formation within the central cavity of the BFR protein shell.</text>
</comment>
<dbReference type="PROSITE" id="PS50905">
    <property type="entry name" value="FERRITIN_LIKE"/>
    <property type="match status" value="1"/>
</dbReference>
<feature type="binding site" description="axial binding residue" evidence="9">
    <location>
        <position position="52"/>
    </location>
    <ligand>
        <name>heme b</name>
        <dbReference type="ChEBI" id="CHEBI:60344"/>
        <note>ligand shared between dimeric partners</note>
    </ligand>
    <ligandPart>
        <name>Fe</name>
        <dbReference type="ChEBI" id="CHEBI:18248"/>
    </ligandPart>
</feature>
<evidence type="ECO:0000256" key="3">
    <source>
        <dbReference type="ARBA" id="ARBA00022434"/>
    </source>
</evidence>
<dbReference type="OrthoDB" id="9800505at2"/>
<feature type="binding site" evidence="9">
    <location>
        <position position="51"/>
    </location>
    <ligand>
        <name>Fe cation</name>
        <dbReference type="ChEBI" id="CHEBI:24875"/>
        <label>2</label>
    </ligand>
</feature>
<dbReference type="FunFam" id="1.20.1260.10:FF:000005">
    <property type="entry name" value="Bacterioferritin"/>
    <property type="match status" value="1"/>
</dbReference>
<evidence type="ECO:0000259" key="11">
    <source>
        <dbReference type="PROSITE" id="PS50905"/>
    </source>
</evidence>
<dbReference type="PANTHER" id="PTHR30295">
    <property type="entry name" value="BACTERIOFERRITIN"/>
    <property type="match status" value="1"/>
</dbReference>
<comment type="catalytic activity">
    <reaction evidence="7">
        <text>Fe(2+)(in) = Fe(2+)(out)</text>
        <dbReference type="Rhea" id="RHEA:28486"/>
        <dbReference type="ChEBI" id="CHEBI:29033"/>
    </reaction>
</comment>
<dbReference type="GO" id="GO:0006826">
    <property type="term" value="P:iron ion transport"/>
    <property type="evidence" value="ECO:0007669"/>
    <property type="project" value="InterPro"/>
</dbReference>
<dbReference type="InterPro" id="IPR012347">
    <property type="entry name" value="Ferritin-like"/>
</dbReference>
<dbReference type="Gene3D" id="1.20.1260.10">
    <property type="match status" value="1"/>
</dbReference>
<evidence type="ECO:0000256" key="1">
    <source>
        <dbReference type="ARBA" id="ARBA00001970"/>
    </source>
</evidence>
<evidence type="ECO:0000256" key="10">
    <source>
        <dbReference type="RuleBase" id="RU000623"/>
    </source>
</evidence>
<feature type="binding site" evidence="9">
    <location>
        <position position="94"/>
    </location>
    <ligand>
        <name>Fe cation</name>
        <dbReference type="ChEBI" id="CHEBI:24875"/>
        <label>2</label>
    </ligand>
</feature>
<reference evidence="12 13" key="1">
    <citation type="submission" date="2018-08" db="EMBL/GenBank/DDBJ databases">
        <title>Wenzhouxiangella salilacus sp. nov., a novel bacterium isolated from a saline lake in Xinjiang Province, China.</title>
        <authorList>
            <person name="Han S."/>
        </authorList>
    </citation>
    <scope>NUCLEOTIDE SEQUENCE [LARGE SCALE GENOMIC DNA]</scope>
    <source>
        <strain evidence="12 13">XDB06</strain>
    </source>
</reference>
<keyword evidence="6 8" id="KW-0408">Iron</keyword>
<feature type="binding site" evidence="9">
    <location>
        <position position="50"/>
    </location>
    <ligand>
        <name>Fe cation</name>
        <dbReference type="ChEBI" id="CHEBI:24875"/>
        <label>3</label>
    </ligand>
</feature>
<keyword evidence="13" id="KW-1185">Reference proteome</keyword>
<feature type="binding site" evidence="9">
    <location>
        <position position="130"/>
    </location>
    <ligand>
        <name>Fe cation</name>
        <dbReference type="ChEBI" id="CHEBI:24875"/>
        <label>2</label>
    </ligand>
</feature>
<evidence type="ECO:0000256" key="9">
    <source>
        <dbReference type="PIRSR" id="PIRSR002560-1"/>
    </source>
</evidence>
<dbReference type="RefSeq" id="WP_116649709.1">
    <property type="nucleotide sequence ID" value="NZ_QUZK01000014.1"/>
</dbReference>
<evidence type="ECO:0000256" key="5">
    <source>
        <dbReference type="ARBA" id="ARBA00022723"/>
    </source>
</evidence>
<dbReference type="PANTHER" id="PTHR30295:SF0">
    <property type="entry name" value="BACTERIOFERRITIN"/>
    <property type="match status" value="1"/>
</dbReference>
<evidence type="ECO:0000256" key="6">
    <source>
        <dbReference type="ARBA" id="ARBA00023004"/>
    </source>
</evidence>
<dbReference type="AlphaFoldDB" id="A0A3E1KBQ6"/>
<dbReference type="NCBIfam" id="TIGR00754">
    <property type="entry name" value="bfr"/>
    <property type="match status" value="1"/>
</dbReference>
<evidence type="ECO:0000256" key="2">
    <source>
        <dbReference type="ARBA" id="ARBA00008093"/>
    </source>
</evidence>
<feature type="binding site" evidence="9">
    <location>
        <position position="127"/>
    </location>
    <ligand>
        <name>Fe cation</name>
        <dbReference type="ChEBI" id="CHEBI:24875"/>
        <label>2</label>
    </ligand>
</feature>